<proteinExistence type="predicted"/>
<evidence type="ECO:0000313" key="1">
    <source>
        <dbReference type="EMBL" id="SVB00866.1"/>
    </source>
</evidence>
<name>A0A382AH85_9ZZZZ</name>
<organism evidence="1">
    <name type="scientific">marine metagenome</name>
    <dbReference type="NCBI Taxonomy" id="408172"/>
    <lineage>
        <taxon>unclassified sequences</taxon>
        <taxon>metagenomes</taxon>
        <taxon>ecological metagenomes</taxon>
    </lineage>
</organism>
<protein>
    <submittedName>
        <fullName evidence="1">Uncharacterized protein</fullName>
    </submittedName>
</protein>
<dbReference type="AlphaFoldDB" id="A0A382AH85"/>
<reference evidence="1" key="1">
    <citation type="submission" date="2018-05" db="EMBL/GenBank/DDBJ databases">
        <authorList>
            <person name="Lanie J.A."/>
            <person name="Ng W.-L."/>
            <person name="Kazmierczak K.M."/>
            <person name="Andrzejewski T.M."/>
            <person name="Davidsen T.M."/>
            <person name="Wayne K.J."/>
            <person name="Tettelin H."/>
            <person name="Glass J.I."/>
            <person name="Rusch D."/>
            <person name="Podicherti R."/>
            <person name="Tsui H.-C.T."/>
            <person name="Winkler M.E."/>
        </authorList>
    </citation>
    <scope>NUCLEOTIDE SEQUENCE</scope>
</reference>
<feature type="non-terminal residue" evidence="1">
    <location>
        <position position="32"/>
    </location>
</feature>
<sequence length="32" mass="3538">MDCGLLFSKNWLESQICYINNSGLDIVSGVCD</sequence>
<dbReference type="EMBL" id="UINC01025383">
    <property type="protein sequence ID" value="SVB00866.1"/>
    <property type="molecule type" value="Genomic_DNA"/>
</dbReference>
<gene>
    <name evidence="1" type="ORF">METZ01_LOCUS153720</name>
</gene>
<accession>A0A382AH85</accession>